<accession>A0A2D0S7G5</accession>
<dbReference type="InterPro" id="IPR013320">
    <property type="entry name" value="ConA-like_dom_sf"/>
</dbReference>
<sequence>MFTADSAHTREEHSESERERERERESTRRDFHSHTVLTRGTVQDILKGKVWNASALNTCLCFRHVSTYCTLSSWRKDLITHLEGIQRYLLQFAEMAEEEGAPQPPPAESLCLASVTQPYPRSPKTLRKPDAAPLEYSQEQLSCWLEELEKESKWTEAHMASLKKRQANLSVRAKRIVLKTSAETMEQQVRERFEAVRLALEKEEQAVLGSLEQEQRENSSRMTRLLNDWNQHLKLVRKHISTVRTLQERGAESRQQVSPGNFSCHKKQDAAELAIGPNDENFQKLMKVLGKISKDLQVRLQKKSLLLDSTVVVIDRTACHRQIKVTLSGRGFYVSPDDSSALIHPLQFDQTCCALGLPAISSGRRYWEVDVHCCSSWAVGVAYGSLHRKGQDKSTKLGRNRLSWSLEFRDGRLSVWHNDRHLTLSARAAPDKVGVFVNYQKGRVAFYDADAVKLLQDFSTSCTGVFERAHHQFTEPVFPAFRFFRARDRQPVPDHMEICDLGL</sequence>
<dbReference type="InterPro" id="IPR001870">
    <property type="entry name" value="B30.2/SPRY"/>
</dbReference>
<evidence type="ECO:0000313" key="4">
    <source>
        <dbReference type="RefSeq" id="XP_017338679.1"/>
    </source>
</evidence>
<dbReference type="OrthoDB" id="9932386at2759"/>
<dbReference type="RefSeq" id="XP_017338679.1">
    <property type="nucleotide sequence ID" value="XM_017483190.3"/>
</dbReference>
<protein>
    <submittedName>
        <fullName evidence="4">Tripartite motif-containing protein 14 isoform X1</fullName>
    </submittedName>
</protein>
<gene>
    <name evidence="4" type="primary">si:dkey-219e21.4</name>
</gene>
<reference evidence="3" key="1">
    <citation type="journal article" date="2016" name="Nat. Commun.">
        <title>The channel catfish genome sequence provides insights into the evolution of scale formation in teleosts.</title>
        <authorList>
            <person name="Liu Z."/>
            <person name="Liu S."/>
            <person name="Yao J."/>
            <person name="Bao L."/>
            <person name="Zhang J."/>
            <person name="Li Y."/>
            <person name="Jiang C."/>
            <person name="Sun L."/>
            <person name="Wang R."/>
            <person name="Zhang Y."/>
            <person name="Zhou T."/>
            <person name="Zeng Q."/>
            <person name="Fu Q."/>
            <person name="Gao S."/>
            <person name="Li N."/>
            <person name="Koren S."/>
            <person name="Jiang Y."/>
            <person name="Zimin A."/>
            <person name="Xu P."/>
            <person name="Phillippy A.M."/>
            <person name="Geng X."/>
            <person name="Song L."/>
            <person name="Sun F."/>
            <person name="Li C."/>
            <person name="Wang X."/>
            <person name="Chen A."/>
            <person name="Jin Y."/>
            <person name="Yuan Z."/>
            <person name="Yang Y."/>
            <person name="Tan S."/>
            <person name="Peatman E."/>
            <person name="Lu J."/>
            <person name="Qin Z."/>
            <person name="Dunham R."/>
            <person name="Li Z."/>
            <person name="Sonstegard T."/>
            <person name="Feng J."/>
            <person name="Danzmann R.G."/>
            <person name="Schroeder S."/>
            <person name="Scheffler B."/>
            <person name="Duke M.V."/>
            <person name="Ballard L."/>
            <person name="Kucuktas H."/>
            <person name="Kaltenboeck L."/>
            <person name="Liu H."/>
            <person name="Armbruster J."/>
            <person name="Xie Y."/>
            <person name="Kirby M.L."/>
            <person name="Tian Y."/>
            <person name="Flanagan M.E."/>
            <person name="Mu W."/>
            <person name="Waldbieser G.C."/>
        </authorList>
    </citation>
    <scope>NUCLEOTIDE SEQUENCE [LARGE SCALE GENOMIC DNA]</scope>
    <source>
        <strain evidence="3">SDA103</strain>
    </source>
</reference>
<organism evidence="3 4">
    <name type="scientific">Ictalurus punctatus</name>
    <name type="common">Channel catfish</name>
    <name type="synonym">Silurus punctatus</name>
    <dbReference type="NCBI Taxonomy" id="7998"/>
    <lineage>
        <taxon>Eukaryota</taxon>
        <taxon>Metazoa</taxon>
        <taxon>Chordata</taxon>
        <taxon>Craniata</taxon>
        <taxon>Vertebrata</taxon>
        <taxon>Euteleostomi</taxon>
        <taxon>Actinopterygii</taxon>
        <taxon>Neopterygii</taxon>
        <taxon>Teleostei</taxon>
        <taxon>Ostariophysi</taxon>
        <taxon>Siluriformes</taxon>
        <taxon>Ictaluridae</taxon>
        <taxon>Ictalurus</taxon>
    </lineage>
</organism>
<dbReference type="InterPro" id="IPR043136">
    <property type="entry name" value="B30.2/SPRY_sf"/>
</dbReference>
<feature type="region of interest" description="Disordered" evidence="1">
    <location>
        <begin position="1"/>
        <end position="30"/>
    </location>
</feature>
<feature type="compositionally biased region" description="Basic and acidic residues" evidence="1">
    <location>
        <begin position="7"/>
        <end position="30"/>
    </location>
</feature>
<dbReference type="PRINTS" id="PR01407">
    <property type="entry name" value="BUTYPHLNCDUF"/>
</dbReference>
<dbReference type="KEGG" id="ipu:108273735"/>
<evidence type="ECO:0000259" key="2">
    <source>
        <dbReference type="PROSITE" id="PS50188"/>
    </source>
</evidence>
<dbReference type="GeneID" id="108273735"/>
<dbReference type="PROSITE" id="PS50188">
    <property type="entry name" value="B302_SPRY"/>
    <property type="match status" value="1"/>
</dbReference>
<dbReference type="Proteomes" id="UP000221080">
    <property type="component" value="Chromosome 13"/>
</dbReference>
<dbReference type="InterPro" id="IPR003877">
    <property type="entry name" value="SPRY_dom"/>
</dbReference>
<keyword evidence="3" id="KW-1185">Reference proteome</keyword>
<evidence type="ECO:0000256" key="1">
    <source>
        <dbReference type="SAM" id="MobiDB-lite"/>
    </source>
</evidence>
<feature type="domain" description="B30.2/SPRY" evidence="2">
    <location>
        <begin position="292"/>
        <end position="501"/>
    </location>
</feature>
<dbReference type="SMART" id="SM00449">
    <property type="entry name" value="SPRY"/>
    <property type="match status" value="1"/>
</dbReference>
<evidence type="ECO:0000313" key="3">
    <source>
        <dbReference type="Proteomes" id="UP000221080"/>
    </source>
</evidence>
<dbReference type="Pfam" id="PF00622">
    <property type="entry name" value="SPRY"/>
    <property type="match status" value="1"/>
</dbReference>
<dbReference type="InterPro" id="IPR050143">
    <property type="entry name" value="TRIM/RBCC"/>
</dbReference>
<dbReference type="Gene3D" id="2.60.120.920">
    <property type="match status" value="1"/>
</dbReference>
<dbReference type="PANTHER" id="PTHR24103">
    <property type="entry name" value="E3 UBIQUITIN-PROTEIN LIGASE TRIM"/>
    <property type="match status" value="1"/>
</dbReference>
<name>A0A2D0S7G5_ICTPU</name>
<reference evidence="4" key="2">
    <citation type="submission" date="2025-08" db="UniProtKB">
        <authorList>
            <consortium name="RefSeq"/>
        </authorList>
    </citation>
    <scope>IDENTIFICATION</scope>
    <source>
        <tissue evidence="4">Blood</tissue>
    </source>
</reference>
<proteinExistence type="predicted"/>
<dbReference type="SUPFAM" id="SSF49899">
    <property type="entry name" value="Concanavalin A-like lectins/glucanases"/>
    <property type="match status" value="1"/>
</dbReference>
<dbReference type="InterPro" id="IPR003879">
    <property type="entry name" value="Butyrophylin_SPRY"/>
</dbReference>
<dbReference type="AlphaFoldDB" id="A0A2D0S7G5"/>